<evidence type="ECO:0000313" key="2">
    <source>
        <dbReference type="EMBL" id="QHF11238.1"/>
    </source>
</evidence>
<protein>
    <recommendedName>
        <fullName evidence="4">Lipoprotein</fullName>
    </recommendedName>
</protein>
<accession>A0ABX6HKC8</accession>
<name>A0ABX6HKC8_9BURK</name>
<gene>
    <name evidence="2" type="ORF">PI93_000190</name>
</gene>
<dbReference type="Proteomes" id="UP000035080">
    <property type="component" value="Chromosome"/>
</dbReference>
<evidence type="ECO:0000313" key="3">
    <source>
        <dbReference type="Proteomes" id="UP000035080"/>
    </source>
</evidence>
<sequence>MKRLMVLMALVLLCTACVPRGAQPSLAYSPLNFRMPKPEDNLIRKPGFLTCESEAFVALGYGRQVIVFKSTQASLLAGPDVGALQIALIDELFKRMQSEGFSDYPRFAAEKFYACTEREKVPVEENLTNASICLFRQDVLFYLNERKKQGRSLNEATLMVSKMYRENTEEVLPQRLIDMAASMVYKAKTDEDMYALRRFHFESCLFPDQWKAWWNAQQTPRNRLE</sequence>
<proteinExistence type="predicted"/>
<keyword evidence="1" id="KW-0732">Signal</keyword>
<organism evidence="2 3">
    <name type="scientific">Pandoraea fibrosis</name>
    <dbReference type="NCBI Taxonomy" id="1891094"/>
    <lineage>
        <taxon>Bacteria</taxon>
        <taxon>Pseudomonadati</taxon>
        <taxon>Pseudomonadota</taxon>
        <taxon>Betaproteobacteria</taxon>
        <taxon>Burkholderiales</taxon>
        <taxon>Burkholderiaceae</taxon>
        <taxon>Pandoraea</taxon>
    </lineage>
</organism>
<dbReference type="EMBL" id="CP047385">
    <property type="protein sequence ID" value="QHF11238.1"/>
    <property type="molecule type" value="Genomic_DNA"/>
</dbReference>
<evidence type="ECO:0008006" key="4">
    <source>
        <dbReference type="Google" id="ProtNLM"/>
    </source>
</evidence>
<evidence type="ECO:0000256" key="1">
    <source>
        <dbReference type="SAM" id="SignalP"/>
    </source>
</evidence>
<feature type="chain" id="PRO_5046051484" description="Lipoprotein" evidence="1">
    <location>
        <begin position="23"/>
        <end position="225"/>
    </location>
</feature>
<reference evidence="2 3" key="1">
    <citation type="journal article" date="2015" name="Genome Announc.">
        <title>Genome Sequences of Two Pandoraea pnomenusa Isolates Recovered 11 Months Apart from a Cystic Fibrosis Patient.</title>
        <authorList>
            <person name="Ee R."/>
            <person name="Ambrose M."/>
            <person name="Lazenby J."/>
            <person name="Williams P."/>
            <person name="Chan K.G."/>
            <person name="Roddam L."/>
        </authorList>
    </citation>
    <scope>NUCLEOTIDE SEQUENCE [LARGE SCALE GENOMIC DNA]</scope>
    <source>
        <strain evidence="2 3">6399</strain>
    </source>
</reference>
<keyword evidence="3" id="KW-1185">Reference proteome</keyword>
<feature type="signal peptide" evidence="1">
    <location>
        <begin position="1"/>
        <end position="22"/>
    </location>
</feature>
<dbReference type="RefSeq" id="WP_144400368.1">
    <property type="nucleotide sequence ID" value="NZ_CP047385.1"/>
</dbReference>